<dbReference type="InterPro" id="IPR052373">
    <property type="entry name" value="Gamma-glu_amide_hydrolase"/>
</dbReference>
<accession>A0A975YEP9</accession>
<evidence type="ECO:0000259" key="2">
    <source>
        <dbReference type="PROSITE" id="PS51278"/>
    </source>
</evidence>
<keyword evidence="4" id="KW-1185">Reference proteome</keyword>
<dbReference type="InterPro" id="IPR026869">
    <property type="entry name" value="EgtC-like"/>
</dbReference>
<reference evidence="3 4" key="1">
    <citation type="submission" date="2021-07" db="EMBL/GenBank/DDBJ databases">
        <title>Karlodiniumbacter phycospheric gen. nov., sp. nov., a phycosphere bacterium isolated from karlodinium veneficum.</title>
        <authorList>
            <person name="Peng Y."/>
            <person name="Jiang L."/>
            <person name="Lee J."/>
        </authorList>
    </citation>
    <scope>NUCLEOTIDE SEQUENCE</scope>
    <source>
        <strain evidence="3 4">N5</strain>
    </source>
</reference>
<feature type="domain" description="Glutamine amidotransferase type-2" evidence="2">
    <location>
        <begin position="2"/>
        <end position="280"/>
    </location>
</feature>
<dbReference type="Pfam" id="PF13230">
    <property type="entry name" value="GATase_4"/>
    <property type="match status" value="1"/>
</dbReference>
<dbReference type="EMBL" id="JAIMBW010000001">
    <property type="protein sequence ID" value="MBY4893850.1"/>
    <property type="molecule type" value="Genomic_DNA"/>
</dbReference>
<proteinExistence type="predicted"/>
<sequence>MCRLYAMHANEPTRVECGLVNAQNALMAQSAGDLTGMMHGHGWGVADYPDGVPIVEKQTWAAFHGEHFQKAAARVYARTAVAHVRRATVGKTSLENTHPFHHGRWIFAHNGTVPNFEALRMTFLEHMDPLHRSEIQGETDSEHVFRYLLSLFLRHPEVGLLETVRRGLDQIVGWCREVDPTKTIGLNTVLTDGERMVGSRLNRSLVHLRRDHLHVCLVCGQTHVKHEPTIDYRAVEIASEPVTQDETWINIPNASVFQTTDDFSLDIRPMGTHAAAALRS</sequence>
<dbReference type="PANTHER" id="PTHR43187:SF1">
    <property type="entry name" value="GLUTAMINE AMIDOTRANSFERASE DUG3-RELATED"/>
    <property type="match status" value="1"/>
</dbReference>
<name>A0A975YEP9_9RHOB</name>
<dbReference type="InterPro" id="IPR017932">
    <property type="entry name" value="GATase_2_dom"/>
</dbReference>
<dbReference type="EMBL" id="CP078073">
    <property type="protein sequence ID" value="QXL86544.1"/>
    <property type="molecule type" value="Genomic_DNA"/>
</dbReference>
<keyword evidence="1 3" id="KW-0315">Glutamine amidotransferase</keyword>
<dbReference type="AlphaFoldDB" id="A0A975YEP9"/>
<evidence type="ECO:0000313" key="4">
    <source>
        <dbReference type="Proteomes" id="UP000693972"/>
    </source>
</evidence>
<dbReference type="CDD" id="cd01908">
    <property type="entry name" value="YafJ"/>
    <property type="match status" value="1"/>
</dbReference>
<dbReference type="PROSITE" id="PS51278">
    <property type="entry name" value="GATASE_TYPE_2"/>
    <property type="match status" value="1"/>
</dbReference>
<gene>
    <name evidence="3" type="ORF">KUL25_13850</name>
</gene>
<evidence type="ECO:0000313" key="3">
    <source>
        <dbReference type="EMBL" id="QXL86544.1"/>
    </source>
</evidence>
<dbReference type="PANTHER" id="PTHR43187">
    <property type="entry name" value="GLUTAMINE AMIDOTRANSFERASE DUG3-RELATED"/>
    <property type="match status" value="1"/>
</dbReference>
<protein>
    <submittedName>
        <fullName evidence="3">Class II glutamine amidotransferase</fullName>
    </submittedName>
</protein>
<evidence type="ECO:0000256" key="1">
    <source>
        <dbReference type="ARBA" id="ARBA00022962"/>
    </source>
</evidence>
<dbReference type="InterPro" id="IPR029055">
    <property type="entry name" value="Ntn_hydrolases_N"/>
</dbReference>
<organism evidence="3">
    <name type="scientific">Gymnodinialimonas phycosphaerae</name>
    <dbReference type="NCBI Taxonomy" id="2841589"/>
    <lineage>
        <taxon>Bacteria</taxon>
        <taxon>Pseudomonadati</taxon>
        <taxon>Pseudomonadota</taxon>
        <taxon>Alphaproteobacteria</taxon>
        <taxon>Rhodobacterales</taxon>
        <taxon>Paracoccaceae</taxon>
        <taxon>Gymnodinialimonas</taxon>
    </lineage>
</organism>
<dbReference type="Proteomes" id="UP000693972">
    <property type="component" value="Unassembled WGS sequence"/>
</dbReference>
<dbReference type="RefSeq" id="WP_257893489.1">
    <property type="nucleotide sequence ID" value="NZ_JAIMBW010000001.1"/>
</dbReference>
<dbReference type="Gene3D" id="3.60.20.10">
    <property type="entry name" value="Glutamine Phosphoribosylpyrophosphate, subunit 1, domain 1"/>
    <property type="match status" value="1"/>
</dbReference>
<dbReference type="SUPFAM" id="SSF56235">
    <property type="entry name" value="N-terminal nucleophile aminohydrolases (Ntn hydrolases)"/>
    <property type="match status" value="1"/>
</dbReference>